<protein>
    <submittedName>
        <fullName evidence="1">Uncharacterized protein</fullName>
    </submittedName>
</protein>
<dbReference type="Proteomes" id="UP000196125">
    <property type="component" value="Unassembled WGS sequence"/>
</dbReference>
<dbReference type="AntiFam" id="ANF00152">
    <property type="entry name" value="Shadow ORF (opposite nadB1)"/>
</dbReference>
<gene>
    <name evidence="1" type="ORF">VIM7927_03529</name>
</gene>
<name>A0A1Y6IYV9_9VIBR</name>
<evidence type="ECO:0000313" key="2">
    <source>
        <dbReference type="Proteomes" id="UP000196125"/>
    </source>
</evidence>
<organism evidence="1 2">
    <name type="scientific">Vibrio mangrovi</name>
    <dbReference type="NCBI Taxonomy" id="474394"/>
    <lineage>
        <taxon>Bacteria</taxon>
        <taxon>Pseudomonadati</taxon>
        <taxon>Pseudomonadota</taxon>
        <taxon>Gammaproteobacteria</taxon>
        <taxon>Vibrionales</taxon>
        <taxon>Vibrionaceae</taxon>
        <taxon>Vibrio</taxon>
    </lineage>
</organism>
<reference evidence="1 2" key="1">
    <citation type="submission" date="2017-05" db="EMBL/GenBank/DDBJ databases">
        <authorList>
            <person name="Song R."/>
            <person name="Chenine A.L."/>
            <person name="Ruprecht R.M."/>
        </authorList>
    </citation>
    <scope>NUCLEOTIDE SEQUENCE [LARGE SCALE GENOMIC DNA]</scope>
    <source>
        <strain evidence="1 2">CECT 7927</strain>
    </source>
</reference>
<sequence>MQTNGRAFTDGKQTLNPGFTLRIGFDTTHGVVNRWTDWDWLFDRIDVDIGFGQLTDKRQTFMQIFSTQMAQIQMNDITQRMFDGVAFLLLVPECLRDFIARTKLHIFVLRLTDRCFRSHTVVLKITVAVFIDDNTAFTTTAFGHQNTGAGQAGRVILNKLHIPERNTMAISHTHTVSGHNATVGITLVNPASATGRQNDGFCFNSDQFTFRHVNGNQSLDDAVIDQQINDEILIKTFDLRILYRRLEEGMQHVKTGFVCSKPGSFNFHTAETTDVNFTVFFPAPGAAPLLHLDHFPG</sequence>
<dbReference type="AlphaFoldDB" id="A0A1Y6IYV9"/>
<evidence type="ECO:0000313" key="1">
    <source>
        <dbReference type="EMBL" id="SMS02211.1"/>
    </source>
</evidence>
<dbReference type="EMBL" id="FXXI01000009">
    <property type="protein sequence ID" value="SMS02211.1"/>
    <property type="molecule type" value="Genomic_DNA"/>
</dbReference>
<accession>A0A1Y6IYV9</accession>
<proteinExistence type="predicted"/>